<dbReference type="PANTHER" id="PTHR42852">
    <property type="entry name" value="THIOL:DISULFIDE INTERCHANGE PROTEIN DSBE"/>
    <property type="match status" value="1"/>
</dbReference>
<dbReference type="InterPro" id="IPR050553">
    <property type="entry name" value="Thioredoxin_ResA/DsbE_sf"/>
</dbReference>
<proteinExistence type="inferred from homology"/>
<evidence type="ECO:0000256" key="2">
    <source>
        <dbReference type="ARBA" id="ARBA00007758"/>
    </source>
</evidence>
<comment type="subcellular location">
    <subcellularLocation>
        <location evidence="1">Cell envelope</location>
    </subcellularLocation>
</comment>
<keyword evidence="4" id="KW-1015">Disulfide bond</keyword>
<dbReference type="CDD" id="cd03010">
    <property type="entry name" value="TlpA_like_DsbE"/>
    <property type="match status" value="1"/>
</dbReference>
<keyword evidence="6" id="KW-0812">Transmembrane</keyword>
<dbReference type="SUPFAM" id="SSF52833">
    <property type="entry name" value="Thioredoxin-like"/>
    <property type="match status" value="1"/>
</dbReference>
<comment type="similarity">
    <text evidence="2">Belongs to the thioredoxin family. DsbE subfamily.</text>
</comment>
<reference evidence="8 9" key="1">
    <citation type="submission" date="2018-01" db="EMBL/GenBank/DDBJ databases">
        <title>Saezia sanguinis gen. nov., sp. nov., in the order Burkholderiales isolated from human blood.</title>
        <authorList>
            <person name="Medina-Pascual M.J."/>
            <person name="Valdezate S."/>
            <person name="Monzon S."/>
            <person name="Cuesta I."/>
            <person name="Carrasco G."/>
            <person name="Villalon P."/>
            <person name="Saez-Nieto J.A."/>
        </authorList>
    </citation>
    <scope>NUCLEOTIDE SEQUENCE [LARGE SCALE GENOMIC DNA]</scope>
    <source>
        <strain evidence="8 9">CNM695-12</strain>
    </source>
</reference>
<keyword evidence="9" id="KW-1185">Reference proteome</keyword>
<dbReference type="PANTHER" id="PTHR42852:SF6">
    <property type="entry name" value="THIOL:DISULFIDE INTERCHANGE PROTEIN DSBE"/>
    <property type="match status" value="1"/>
</dbReference>
<evidence type="ECO:0000313" key="9">
    <source>
        <dbReference type="Proteomes" id="UP000286947"/>
    </source>
</evidence>
<organism evidence="8 9">
    <name type="scientific">Saezia sanguinis</name>
    <dbReference type="NCBI Taxonomy" id="1965230"/>
    <lineage>
        <taxon>Bacteria</taxon>
        <taxon>Pseudomonadati</taxon>
        <taxon>Pseudomonadota</taxon>
        <taxon>Betaproteobacteria</taxon>
        <taxon>Burkholderiales</taxon>
        <taxon>Saeziaceae</taxon>
        <taxon>Saezia</taxon>
    </lineage>
</organism>
<keyword evidence="5" id="KW-0676">Redox-active center</keyword>
<feature type="transmembrane region" description="Helical" evidence="6">
    <location>
        <begin position="6"/>
        <end position="25"/>
    </location>
</feature>
<dbReference type="InterPro" id="IPR004799">
    <property type="entry name" value="Periplasmic_diS_OxRdtase_DsbE"/>
</dbReference>
<dbReference type="PROSITE" id="PS51352">
    <property type="entry name" value="THIOREDOXIN_2"/>
    <property type="match status" value="1"/>
</dbReference>
<dbReference type="Gene3D" id="3.40.30.10">
    <property type="entry name" value="Glutaredoxin"/>
    <property type="match status" value="1"/>
</dbReference>
<dbReference type="InterPro" id="IPR017937">
    <property type="entry name" value="Thioredoxin_CS"/>
</dbReference>
<dbReference type="InterPro" id="IPR013766">
    <property type="entry name" value="Thioredoxin_domain"/>
</dbReference>
<sequence>MKKHYLYIPLLVFLAIVAVFLVQLFKNSQGDKPTDLESALIGKPLPEFQMLALDEGQTYTRDDLLNGKPFLLNIWATWCATCYQEHQYLNTLAQQGIRIVGVNYKDDRAKAVMWLSRLKNPYTMNIYDESGSIGLDLGVYGAPETFLVDGNGIIRYRLAGELNDQVWINVLAPLWQKYGGVN</sequence>
<dbReference type="OrthoDB" id="9811352at2"/>
<gene>
    <name evidence="8" type="primary">dsbE</name>
    <name evidence="8" type="ORF">CUZ56_02660</name>
</gene>
<name>A0A433SAR1_9BURK</name>
<dbReference type="EMBL" id="PQSP01000009">
    <property type="protein sequence ID" value="RUS65815.1"/>
    <property type="molecule type" value="Genomic_DNA"/>
</dbReference>
<dbReference type="GO" id="GO:0030288">
    <property type="term" value="C:outer membrane-bounded periplasmic space"/>
    <property type="evidence" value="ECO:0007669"/>
    <property type="project" value="InterPro"/>
</dbReference>
<keyword evidence="3" id="KW-0201">Cytochrome c-type biogenesis</keyword>
<dbReference type="Proteomes" id="UP000286947">
    <property type="component" value="Unassembled WGS sequence"/>
</dbReference>
<dbReference type="GO" id="GO:0015036">
    <property type="term" value="F:disulfide oxidoreductase activity"/>
    <property type="evidence" value="ECO:0007669"/>
    <property type="project" value="InterPro"/>
</dbReference>
<evidence type="ECO:0000313" key="8">
    <source>
        <dbReference type="EMBL" id="RUS65815.1"/>
    </source>
</evidence>
<evidence type="ECO:0000256" key="6">
    <source>
        <dbReference type="SAM" id="Phobius"/>
    </source>
</evidence>
<dbReference type="PROSITE" id="PS00194">
    <property type="entry name" value="THIOREDOXIN_1"/>
    <property type="match status" value="1"/>
</dbReference>
<dbReference type="AlphaFoldDB" id="A0A433SAR1"/>
<evidence type="ECO:0000256" key="4">
    <source>
        <dbReference type="ARBA" id="ARBA00023157"/>
    </source>
</evidence>
<accession>A0A433SAR1</accession>
<keyword evidence="6" id="KW-1133">Transmembrane helix</keyword>
<dbReference type="InterPro" id="IPR013740">
    <property type="entry name" value="Redoxin"/>
</dbReference>
<evidence type="ECO:0000256" key="5">
    <source>
        <dbReference type="ARBA" id="ARBA00023284"/>
    </source>
</evidence>
<dbReference type="RefSeq" id="WP_126980822.1">
    <property type="nucleotide sequence ID" value="NZ_PQSP01000009.1"/>
</dbReference>
<evidence type="ECO:0000259" key="7">
    <source>
        <dbReference type="PROSITE" id="PS51352"/>
    </source>
</evidence>
<evidence type="ECO:0000256" key="3">
    <source>
        <dbReference type="ARBA" id="ARBA00022748"/>
    </source>
</evidence>
<protein>
    <submittedName>
        <fullName evidence="8">Thiol:disulfide interchange protein DsbE</fullName>
    </submittedName>
</protein>
<dbReference type="InterPro" id="IPR036249">
    <property type="entry name" value="Thioredoxin-like_sf"/>
</dbReference>
<feature type="domain" description="Thioredoxin" evidence="7">
    <location>
        <begin position="39"/>
        <end position="176"/>
    </location>
</feature>
<keyword evidence="6" id="KW-0472">Membrane</keyword>
<comment type="caution">
    <text evidence="8">The sequence shown here is derived from an EMBL/GenBank/DDBJ whole genome shotgun (WGS) entry which is preliminary data.</text>
</comment>
<dbReference type="NCBIfam" id="TIGR00385">
    <property type="entry name" value="dsbE"/>
    <property type="match status" value="1"/>
</dbReference>
<evidence type="ECO:0000256" key="1">
    <source>
        <dbReference type="ARBA" id="ARBA00004196"/>
    </source>
</evidence>
<dbReference type="Pfam" id="PF08534">
    <property type="entry name" value="Redoxin"/>
    <property type="match status" value="1"/>
</dbReference>
<dbReference type="GO" id="GO:0017004">
    <property type="term" value="P:cytochrome complex assembly"/>
    <property type="evidence" value="ECO:0007669"/>
    <property type="project" value="UniProtKB-KW"/>
</dbReference>